<name>A0AAU7CF81_9BACT</name>
<feature type="transmembrane region" description="Helical" evidence="1">
    <location>
        <begin position="198"/>
        <end position="222"/>
    </location>
</feature>
<keyword evidence="1" id="KW-1133">Transmembrane helix</keyword>
<keyword evidence="1" id="KW-0472">Membrane</keyword>
<reference evidence="2" key="1">
    <citation type="submission" date="2024-05" db="EMBL/GenBank/DDBJ databases">
        <title>Planctomycetes of the genus Singulisphaera possess chitinolytic capabilities.</title>
        <authorList>
            <person name="Ivanova A."/>
        </authorList>
    </citation>
    <scope>NUCLEOTIDE SEQUENCE</scope>
    <source>
        <strain evidence="2">Ch08T</strain>
    </source>
</reference>
<dbReference type="InterPro" id="IPR007395">
    <property type="entry name" value="Zn_peptidase_2"/>
</dbReference>
<evidence type="ECO:0000256" key="1">
    <source>
        <dbReference type="SAM" id="Phobius"/>
    </source>
</evidence>
<protein>
    <submittedName>
        <fullName evidence="2">Zinc metallopeptidase</fullName>
    </submittedName>
</protein>
<feature type="transmembrane region" description="Helical" evidence="1">
    <location>
        <begin position="122"/>
        <end position="143"/>
    </location>
</feature>
<accession>A0AAU7CF81</accession>
<proteinExistence type="predicted"/>
<dbReference type="EMBL" id="CP155447">
    <property type="protein sequence ID" value="XBH03587.1"/>
    <property type="molecule type" value="Genomic_DNA"/>
</dbReference>
<dbReference type="PANTHER" id="PTHR36434">
    <property type="entry name" value="MEMBRANE PROTEASE YUGP-RELATED"/>
    <property type="match status" value="1"/>
</dbReference>
<feature type="transmembrane region" description="Helical" evidence="1">
    <location>
        <begin position="149"/>
        <end position="169"/>
    </location>
</feature>
<dbReference type="AlphaFoldDB" id="A0AAU7CF81"/>
<feature type="transmembrane region" description="Helical" evidence="1">
    <location>
        <begin position="6"/>
        <end position="25"/>
    </location>
</feature>
<evidence type="ECO:0000313" key="2">
    <source>
        <dbReference type="EMBL" id="XBH03587.1"/>
    </source>
</evidence>
<keyword evidence="1" id="KW-0812">Transmembrane</keyword>
<dbReference type="PANTHER" id="PTHR36434:SF1">
    <property type="entry name" value="MEMBRANE PROTEASE YUGP-RELATED"/>
    <property type="match status" value="1"/>
</dbReference>
<organism evidence="2">
    <name type="scientific">Singulisphaera sp. Ch08</name>
    <dbReference type="NCBI Taxonomy" id="3120278"/>
    <lineage>
        <taxon>Bacteria</taxon>
        <taxon>Pseudomonadati</taxon>
        <taxon>Planctomycetota</taxon>
        <taxon>Planctomycetia</taxon>
        <taxon>Isosphaerales</taxon>
        <taxon>Isosphaeraceae</taxon>
        <taxon>Singulisphaera</taxon>
    </lineage>
</organism>
<sequence>MVYGSDPFYLVFLAPGLLLAAWASWKVQRAYAEAQKVPAASGVSGAETAQVILSRFGMTAVRIEVAEGFLSDHYDPVGKVLRLSPDVYEGRTLAALGITAHEAGHALQDATHYPLLKLRNGIVPLAAWGGNLSWILILLGFALSSLNLIVIGIVAFSLTLLFQIINLPVEFDASQRARQALRSVGLIDPREELVVKKVLSAAALTYVAATLTSLLTLAYYLYRSGLLGSHEHGET</sequence>
<dbReference type="Pfam" id="PF04298">
    <property type="entry name" value="Zn_peptidase_2"/>
    <property type="match status" value="1"/>
</dbReference>
<dbReference type="RefSeq" id="WP_406696326.1">
    <property type="nucleotide sequence ID" value="NZ_CP155447.1"/>
</dbReference>
<gene>
    <name evidence="2" type="ORF">V5E97_35570</name>
</gene>